<evidence type="ECO:0000313" key="2">
    <source>
        <dbReference type="Proteomes" id="UP000035065"/>
    </source>
</evidence>
<dbReference type="AlphaFoldDB" id="F1YHI2"/>
<sequence length="139" mass="14696">MVSWKLPWRTGSGNSAALRIDDPSLRIVAEGADETVPSSAALASCGFDEVAPVVLRHLLQLPPVEVDAVMARLAADGYVRDPAAESDGAEDGSISVTIARVLPVDAVVLSRERARMSSMMSRAGGRVTGWAVLRVPDTR</sequence>
<accession>F1YHI2</accession>
<proteinExistence type="predicted"/>
<dbReference type="OrthoDB" id="4555099at2"/>
<dbReference type="EMBL" id="AEUD01000004">
    <property type="protein sequence ID" value="EGD55820.1"/>
    <property type="molecule type" value="Genomic_DNA"/>
</dbReference>
<keyword evidence="2" id="KW-1185">Reference proteome</keyword>
<name>F1YHI2_9ACTN</name>
<organism evidence="1 2">
    <name type="scientific">Gordonia neofelifaecis NRRL B-59395</name>
    <dbReference type="NCBI Taxonomy" id="644548"/>
    <lineage>
        <taxon>Bacteria</taxon>
        <taxon>Bacillati</taxon>
        <taxon>Actinomycetota</taxon>
        <taxon>Actinomycetes</taxon>
        <taxon>Mycobacteriales</taxon>
        <taxon>Gordoniaceae</taxon>
        <taxon>Gordonia</taxon>
    </lineage>
</organism>
<dbReference type="RefSeq" id="WP_009678493.1">
    <property type="nucleotide sequence ID" value="NZ_AEUD01000004.1"/>
</dbReference>
<dbReference type="STRING" id="644548.SCNU_06250"/>
<reference evidence="1 2" key="1">
    <citation type="journal article" date="2011" name="J. Bacteriol.">
        <title>Draft Genome Sequence of Gordonia neofelifaecis NRRL B-59395, a Cholesterol-Degrading Actinomycete.</title>
        <authorList>
            <person name="Ge F."/>
            <person name="Li W."/>
            <person name="Chen G."/>
            <person name="Liu Y."/>
            <person name="Zhang G."/>
            <person name="Yong B."/>
            <person name="Wang Q."/>
            <person name="Wang N."/>
            <person name="Huang Z."/>
            <person name="Li W."/>
            <person name="Wang J."/>
            <person name="Wu C."/>
            <person name="Xie Q."/>
            <person name="Liu G."/>
        </authorList>
    </citation>
    <scope>NUCLEOTIDE SEQUENCE [LARGE SCALE GENOMIC DNA]</scope>
    <source>
        <strain evidence="1 2">NRRL B-59395</strain>
    </source>
</reference>
<comment type="caution">
    <text evidence="1">The sequence shown here is derived from an EMBL/GenBank/DDBJ whole genome shotgun (WGS) entry which is preliminary data.</text>
</comment>
<dbReference type="eggNOG" id="ENOG50345Z9">
    <property type="taxonomic scope" value="Bacteria"/>
</dbReference>
<protein>
    <submittedName>
        <fullName evidence="1">Uncharacterized protein</fullName>
    </submittedName>
</protein>
<gene>
    <name evidence="1" type="ORF">SCNU_06250</name>
</gene>
<evidence type="ECO:0000313" key="1">
    <source>
        <dbReference type="EMBL" id="EGD55820.1"/>
    </source>
</evidence>
<dbReference type="Proteomes" id="UP000035065">
    <property type="component" value="Unassembled WGS sequence"/>
</dbReference>